<dbReference type="SUPFAM" id="SSF56281">
    <property type="entry name" value="Metallo-hydrolase/oxidoreductase"/>
    <property type="match status" value="1"/>
</dbReference>
<evidence type="ECO:0000313" key="1">
    <source>
        <dbReference type="EMBL" id="CAA9302192.1"/>
    </source>
</evidence>
<proteinExistence type="predicted"/>
<dbReference type="InterPro" id="IPR050698">
    <property type="entry name" value="MBL"/>
</dbReference>
<dbReference type="GO" id="GO:0004527">
    <property type="term" value="F:exonuclease activity"/>
    <property type="evidence" value="ECO:0007669"/>
    <property type="project" value="UniProtKB-KW"/>
</dbReference>
<accession>A0A6J4KCL7</accession>
<dbReference type="InterPro" id="IPR026360">
    <property type="entry name" value="Xnuc_lig_assoc"/>
</dbReference>
<keyword evidence="1" id="KW-0378">Hydrolase</keyword>
<keyword evidence="1" id="KW-0269">Exonuclease</keyword>
<keyword evidence="1" id="KW-0540">Nuclease</keyword>
<name>A0A6J4KCL7_9SPHI</name>
<reference evidence="1" key="1">
    <citation type="submission" date="2020-02" db="EMBL/GenBank/DDBJ databases">
        <authorList>
            <person name="Meier V. D."/>
        </authorList>
    </citation>
    <scope>NUCLEOTIDE SEQUENCE</scope>
    <source>
        <strain evidence="1">AVDCRST_MAG56</strain>
    </source>
</reference>
<sequence>MLNHFFPRTVVLYTDNHQRTPPLPHLLEYTPKGLYCPAADVYIDPHRTVPRAILTHAHSDHARRGHKYYLAHRSSEHLLRLRLGKGINLETVGYNEPVVMNGVRISLHPAGHVVGSAQIRVEHGGEVWVVSGDYKLEPDGVTQPFEPVRCHTFITESTFGLPIYQWPAQAEVFEEINAWWRHNQAAGKVSLMLGYSLGKAQRLLQNVDHGIGKVYVHDTIWNVNEAIRQGGTPLPAAIRVDRHVAKGGCIGGLLIAPMSVIRSDWVNKICPYVSGAASGWMALRRMQRSRSTDYGFVLSDHADWPGLNAAVEATGAQRVIVTHGYQSAFARHLNEQGYDAHEADRFFQTGLLRDTPVGEEREWED</sequence>
<dbReference type="PANTHER" id="PTHR11203">
    <property type="entry name" value="CLEAVAGE AND POLYADENYLATION SPECIFICITY FACTOR FAMILY MEMBER"/>
    <property type="match status" value="1"/>
</dbReference>
<dbReference type="EMBL" id="CADCTQ010000458">
    <property type="protein sequence ID" value="CAA9302192.1"/>
    <property type="molecule type" value="Genomic_DNA"/>
</dbReference>
<dbReference type="Gene3D" id="3.60.15.10">
    <property type="entry name" value="Ribonuclease Z/Hydroxyacylglutathione hydrolase-like"/>
    <property type="match status" value="1"/>
</dbReference>
<organism evidence="1">
    <name type="scientific">uncultured Cytophagales bacterium</name>
    <dbReference type="NCBI Taxonomy" id="158755"/>
    <lineage>
        <taxon>Bacteria</taxon>
        <taxon>Pseudomonadati</taxon>
        <taxon>Bacteroidota</taxon>
        <taxon>Sphingobacteriia</taxon>
        <taxon>Sphingobacteriales</taxon>
        <taxon>environmental samples</taxon>
    </lineage>
</organism>
<dbReference type="GO" id="GO:0004521">
    <property type="term" value="F:RNA endonuclease activity"/>
    <property type="evidence" value="ECO:0007669"/>
    <property type="project" value="TreeGrafter"/>
</dbReference>
<dbReference type="PANTHER" id="PTHR11203:SF49">
    <property type="entry name" value="BLL1145 PROTEIN"/>
    <property type="match status" value="1"/>
</dbReference>
<dbReference type="NCBIfam" id="TIGR04122">
    <property type="entry name" value="Xnuc_lig_assoc"/>
    <property type="match status" value="1"/>
</dbReference>
<dbReference type="AlphaFoldDB" id="A0A6J4KCL7"/>
<protein>
    <submittedName>
        <fullName evidence="1">mRNA 3-end processing exonuclease</fullName>
    </submittedName>
</protein>
<gene>
    <name evidence="1" type="ORF">AVDCRST_MAG56-5521</name>
</gene>
<dbReference type="InterPro" id="IPR036866">
    <property type="entry name" value="RibonucZ/Hydroxyglut_hydro"/>
</dbReference>